<accession>A0ABV6YVY1</accession>
<reference evidence="2 3" key="1">
    <citation type="submission" date="2024-09" db="EMBL/GenBank/DDBJ databases">
        <title>Laminarin stimulates single cell rates of sulfate reduction while oxygen inhibits transcriptomic activity in coastal marine sediment.</title>
        <authorList>
            <person name="Lindsay M."/>
            <person name="Orcutt B."/>
            <person name="Emerson D."/>
            <person name="Stepanauskas R."/>
            <person name="D'Angelo T."/>
        </authorList>
    </citation>
    <scope>NUCLEOTIDE SEQUENCE [LARGE SCALE GENOMIC DNA]</scope>
    <source>
        <strain evidence="2">SAG AM-311-K15</strain>
    </source>
</reference>
<organism evidence="2 3">
    <name type="scientific">candidate division CSSED10-310 bacterium</name>
    <dbReference type="NCBI Taxonomy" id="2855610"/>
    <lineage>
        <taxon>Bacteria</taxon>
        <taxon>Bacteria division CSSED10-310</taxon>
    </lineage>
</organism>
<dbReference type="Gene3D" id="3.40.50.300">
    <property type="entry name" value="P-loop containing nucleotide triphosphate hydrolases"/>
    <property type="match status" value="1"/>
</dbReference>
<proteinExistence type="predicted"/>
<dbReference type="Proteomes" id="UP001594351">
    <property type="component" value="Unassembled WGS sequence"/>
</dbReference>
<feature type="coiled-coil region" evidence="1">
    <location>
        <begin position="300"/>
        <end position="362"/>
    </location>
</feature>
<evidence type="ECO:0000313" key="3">
    <source>
        <dbReference type="Proteomes" id="UP001594351"/>
    </source>
</evidence>
<evidence type="ECO:0000256" key="1">
    <source>
        <dbReference type="SAM" id="Coils"/>
    </source>
</evidence>
<sequence length="533" mass="62171">MVKKPSGSRKSGKKKKSAAHEALCVMGMHGSGTSLITNMLRIGGMYLGPPEDIMAPNDDYPLGSWENSRLREINDTILGHFGGSWDCPPSLQNRWQFDQALEQTYQKARDYLKVFSDSSSWGWKDPRNSILSPFWKLLIPKIRFVICIRNPLEVAQSLARRNRIPVEQSLSLWYLYLDKAISETEGFPRIFISYEDFFTDNAPREIKRLLQFCGLKPPGKMSPLLDIIVPEMQSQICKTATLLSHDQILTEHKMTFILLRSLTTIGFFKVFPDQSVETIISENVAQFWTLMRQYHEKNQIMQLQANVREKENQVYLAEKTIKMLRQTTHSHEQYISKIDSANNKLENEVTLLRQNLQSQFDLIKSKDEQIREFPRQLENIIRGYETLQSTFNDKLDQCTLLQADLKIDREKLFQKDQQIATLQEEQDTLKQQQMFLQDDLDNQTERLKSTEELVQLYQMNMKQRELSIKHLKAENFSLQKKIVAINKKLGELCKHIENLLNSKSWTLTSPLRKTVAFFRSFEKFQTPGKKTKE</sequence>
<gene>
    <name evidence="2" type="ORF">ACFL27_08725</name>
</gene>
<comment type="caution">
    <text evidence="2">The sequence shown here is derived from an EMBL/GenBank/DDBJ whole genome shotgun (WGS) entry which is preliminary data.</text>
</comment>
<keyword evidence="3" id="KW-1185">Reference proteome</keyword>
<protein>
    <submittedName>
        <fullName evidence="2">Sulfotransferase</fullName>
    </submittedName>
</protein>
<evidence type="ECO:0000313" key="2">
    <source>
        <dbReference type="EMBL" id="MFC1850261.1"/>
    </source>
</evidence>
<dbReference type="SUPFAM" id="SSF52540">
    <property type="entry name" value="P-loop containing nucleoside triphosphate hydrolases"/>
    <property type="match status" value="1"/>
</dbReference>
<feature type="coiled-coil region" evidence="1">
    <location>
        <begin position="412"/>
        <end position="460"/>
    </location>
</feature>
<dbReference type="InterPro" id="IPR027417">
    <property type="entry name" value="P-loop_NTPase"/>
</dbReference>
<dbReference type="SUPFAM" id="SSF57997">
    <property type="entry name" value="Tropomyosin"/>
    <property type="match status" value="1"/>
</dbReference>
<dbReference type="Pfam" id="PF13469">
    <property type="entry name" value="Sulfotransfer_3"/>
    <property type="match status" value="1"/>
</dbReference>
<dbReference type="EMBL" id="JBHPBY010000087">
    <property type="protein sequence ID" value="MFC1850261.1"/>
    <property type="molecule type" value="Genomic_DNA"/>
</dbReference>
<name>A0ABV6YVY1_UNCC1</name>
<keyword evidence="1" id="KW-0175">Coiled coil</keyword>